<dbReference type="SMART" id="SM00287">
    <property type="entry name" value="SH3b"/>
    <property type="match status" value="1"/>
</dbReference>
<evidence type="ECO:0000313" key="3">
    <source>
        <dbReference type="Proteomes" id="UP001595973"/>
    </source>
</evidence>
<dbReference type="Pfam" id="PF08239">
    <property type="entry name" value="SH3_3"/>
    <property type="match status" value="1"/>
</dbReference>
<dbReference type="Gene3D" id="2.30.30.40">
    <property type="entry name" value="SH3 Domains"/>
    <property type="match status" value="1"/>
</dbReference>
<comment type="caution">
    <text evidence="2">The sequence shown here is derived from an EMBL/GenBank/DDBJ whole genome shotgun (WGS) entry which is preliminary data.</text>
</comment>
<reference evidence="3" key="1">
    <citation type="journal article" date="2019" name="Int. J. Syst. Evol. Microbiol.">
        <title>The Global Catalogue of Microorganisms (GCM) 10K type strain sequencing project: providing services to taxonomists for standard genome sequencing and annotation.</title>
        <authorList>
            <consortium name="The Broad Institute Genomics Platform"/>
            <consortium name="The Broad Institute Genome Sequencing Center for Infectious Disease"/>
            <person name="Wu L."/>
            <person name="Ma J."/>
        </authorList>
    </citation>
    <scope>NUCLEOTIDE SEQUENCE [LARGE SCALE GENOMIC DNA]</scope>
    <source>
        <strain evidence="3">CGMCC 4.7283</strain>
    </source>
</reference>
<dbReference type="Proteomes" id="UP001595973">
    <property type="component" value="Unassembled WGS sequence"/>
</dbReference>
<evidence type="ECO:0000259" key="1">
    <source>
        <dbReference type="PROSITE" id="PS51781"/>
    </source>
</evidence>
<protein>
    <submittedName>
        <fullName evidence="2">SH3 domain-containing protein</fullName>
    </submittedName>
</protein>
<proteinExistence type="predicted"/>
<feature type="domain" description="SH3b" evidence="1">
    <location>
        <begin position="1"/>
        <end position="65"/>
    </location>
</feature>
<keyword evidence="3" id="KW-1185">Reference proteome</keyword>
<organism evidence="2 3">
    <name type="scientific">Seohaeicola nanhaiensis</name>
    <dbReference type="NCBI Taxonomy" id="1387282"/>
    <lineage>
        <taxon>Bacteria</taxon>
        <taxon>Pseudomonadati</taxon>
        <taxon>Pseudomonadota</taxon>
        <taxon>Alphaproteobacteria</taxon>
        <taxon>Rhodobacterales</taxon>
        <taxon>Roseobacteraceae</taxon>
        <taxon>Seohaeicola</taxon>
    </lineage>
</organism>
<dbReference type="EMBL" id="JBHSGI010000005">
    <property type="protein sequence ID" value="MFC4668891.1"/>
    <property type="molecule type" value="Genomic_DNA"/>
</dbReference>
<accession>A0ABV9KG29</accession>
<dbReference type="InterPro" id="IPR003646">
    <property type="entry name" value="SH3-like_bac-type"/>
</dbReference>
<name>A0ABV9KG29_9RHOB</name>
<dbReference type="RefSeq" id="WP_380717252.1">
    <property type="nucleotide sequence ID" value="NZ_JBHSGI010000005.1"/>
</dbReference>
<dbReference type="PROSITE" id="PS51781">
    <property type="entry name" value="SH3B"/>
    <property type="match status" value="1"/>
</dbReference>
<gene>
    <name evidence="2" type="ORF">ACFO5X_10015</name>
</gene>
<evidence type="ECO:0000313" key="2">
    <source>
        <dbReference type="EMBL" id="MFC4668891.1"/>
    </source>
</evidence>
<sequence>MLFVTGDHVNMRTGPGTEFKVIGKFSKGDRLYLLETQGDWARLNGNGAQGTVSGWMHRDFLASARTAPQAAVAAAPRRQVARPTRAEIARAQQEIIRQSIAAYPGSCPCPFSHDRAGRRCGGRSAWSRPGGYAPVCYESDISQSRLSSYLVGNSARN</sequence>